<dbReference type="RefSeq" id="WP_310914121.1">
    <property type="nucleotide sequence ID" value="NZ_JAVLVT010000013.1"/>
</dbReference>
<dbReference type="InterPro" id="IPR036890">
    <property type="entry name" value="HATPase_C_sf"/>
</dbReference>
<evidence type="ECO:0000256" key="1">
    <source>
        <dbReference type="ARBA" id="ARBA00000085"/>
    </source>
</evidence>
<evidence type="ECO:0000256" key="5">
    <source>
        <dbReference type="ARBA" id="ARBA00022741"/>
    </source>
</evidence>
<keyword evidence="5" id="KW-0547">Nucleotide-binding</keyword>
<keyword evidence="3" id="KW-0597">Phosphoprotein</keyword>
<dbReference type="EMBL" id="JAVLVT010000013">
    <property type="protein sequence ID" value="MDS1272533.1"/>
    <property type="molecule type" value="Genomic_DNA"/>
</dbReference>
<evidence type="ECO:0000256" key="7">
    <source>
        <dbReference type="ARBA" id="ARBA00022840"/>
    </source>
</evidence>
<dbReference type="Gene3D" id="3.30.565.10">
    <property type="entry name" value="Histidine kinase-like ATPase, C-terminal domain"/>
    <property type="match status" value="1"/>
</dbReference>
<keyword evidence="9" id="KW-0472">Membrane</keyword>
<dbReference type="Gene3D" id="1.20.5.1930">
    <property type="match status" value="1"/>
</dbReference>
<accession>A0ABU2HB69</accession>
<keyword evidence="7" id="KW-0067">ATP-binding</keyword>
<keyword evidence="9" id="KW-0812">Transmembrane</keyword>
<protein>
    <recommendedName>
        <fullName evidence="2">histidine kinase</fullName>
        <ecNumber evidence="2">2.7.13.3</ecNumber>
    </recommendedName>
</protein>
<keyword evidence="12" id="KW-1185">Reference proteome</keyword>
<gene>
    <name evidence="11" type="ORF">RIF23_19780</name>
</gene>
<dbReference type="CDD" id="cd16917">
    <property type="entry name" value="HATPase_UhpB-NarQ-NarX-like"/>
    <property type="match status" value="1"/>
</dbReference>
<keyword evidence="4" id="KW-0808">Transferase</keyword>
<dbReference type="PANTHER" id="PTHR24421">
    <property type="entry name" value="NITRATE/NITRITE SENSOR PROTEIN NARX-RELATED"/>
    <property type="match status" value="1"/>
</dbReference>
<sequence>MRLLRGLDPEIWRGAVTPLAEPRPRRWILRDLLLWLGLSGFGVSGVLSQYWEQGGLAVTAWALGVLCVTAFLVALSRPLPLLALASSVLATLVTPALTPAMGVMAYLVGRRMPRIVTMLALLELVIMTGLVYLLWFGVLDLEVLSVLLMVLLFVLVPPWLVGVYRRQQKQLADAGWEHAKQLEREQWIVGEQMRVRERSRIAQDMHDSLGHELSLIALRAGALEMATDLAQQHRQSAGELRAHATAATERLQEIIGVLRERQDPLPLDPVGEGVSALVERVRSSGVDVALERVGPAAALPDMVDRAVYRVVQEALTNATKHAPGASVLVQIVHDVDETTVSVYNDAGTADPLPGATQGRRGLAALAERVRVAGGTFDAGEERDGFRVTARFGHRSAPVDATGTPEPAGASVDLEGSAVGAEMRHAQLRSRRAGILVASAFAVVTVGGLVVVSGIQLSALDQATLPTEDFDRIEVGQPRGEVEEELPVRDLVTEADRDSASPPPDGAICSYYHAAPVGEVQLPGGEVYRLCYVDDILVAKDRIGQ</sequence>
<dbReference type="GO" id="GO:0016301">
    <property type="term" value="F:kinase activity"/>
    <property type="evidence" value="ECO:0007669"/>
    <property type="project" value="UniProtKB-KW"/>
</dbReference>
<comment type="caution">
    <text evidence="11">The sequence shown here is derived from an EMBL/GenBank/DDBJ whole genome shotgun (WGS) entry which is preliminary data.</text>
</comment>
<feature type="transmembrane region" description="Helical" evidence="9">
    <location>
        <begin position="27"/>
        <end position="47"/>
    </location>
</feature>
<feature type="transmembrane region" description="Helical" evidence="9">
    <location>
        <begin position="81"/>
        <end position="108"/>
    </location>
</feature>
<organism evidence="11 12">
    <name type="scientific">Lipingzhangella rawalii</name>
    <dbReference type="NCBI Taxonomy" id="2055835"/>
    <lineage>
        <taxon>Bacteria</taxon>
        <taxon>Bacillati</taxon>
        <taxon>Actinomycetota</taxon>
        <taxon>Actinomycetes</taxon>
        <taxon>Streptosporangiales</taxon>
        <taxon>Nocardiopsidaceae</taxon>
        <taxon>Lipingzhangella</taxon>
    </lineage>
</organism>
<reference evidence="12" key="1">
    <citation type="submission" date="2023-07" db="EMBL/GenBank/DDBJ databases">
        <title>Novel species in the genus Lipingzhangella isolated from Sambhar Salt Lake.</title>
        <authorList>
            <person name="Jiya N."/>
            <person name="Kajale S."/>
            <person name="Sharma A."/>
        </authorList>
    </citation>
    <scope>NUCLEOTIDE SEQUENCE [LARGE SCALE GENOMIC DNA]</scope>
    <source>
        <strain evidence="12">LS1_29</strain>
    </source>
</reference>
<evidence type="ECO:0000256" key="6">
    <source>
        <dbReference type="ARBA" id="ARBA00022777"/>
    </source>
</evidence>
<dbReference type="PANTHER" id="PTHR24421:SF10">
    <property type="entry name" value="NITRATE_NITRITE SENSOR PROTEIN NARQ"/>
    <property type="match status" value="1"/>
</dbReference>
<dbReference type="InterPro" id="IPR050482">
    <property type="entry name" value="Sensor_HK_TwoCompSys"/>
</dbReference>
<feature type="transmembrane region" description="Helical" evidence="9">
    <location>
        <begin position="432"/>
        <end position="454"/>
    </location>
</feature>
<dbReference type="Proteomes" id="UP001250214">
    <property type="component" value="Unassembled WGS sequence"/>
</dbReference>
<evidence type="ECO:0000313" key="11">
    <source>
        <dbReference type="EMBL" id="MDS1272533.1"/>
    </source>
</evidence>
<evidence type="ECO:0000259" key="10">
    <source>
        <dbReference type="Pfam" id="PF07730"/>
    </source>
</evidence>
<dbReference type="InterPro" id="IPR011712">
    <property type="entry name" value="Sig_transdc_His_kin_sub3_dim/P"/>
</dbReference>
<evidence type="ECO:0000256" key="2">
    <source>
        <dbReference type="ARBA" id="ARBA00012438"/>
    </source>
</evidence>
<feature type="transmembrane region" description="Helical" evidence="9">
    <location>
        <begin position="54"/>
        <end position="75"/>
    </location>
</feature>
<comment type="catalytic activity">
    <reaction evidence="1">
        <text>ATP + protein L-histidine = ADP + protein N-phospho-L-histidine.</text>
        <dbReference type="EC" id="2.7.13.3"/>
    </reaction>
</comment>
<feature type="domain" description="Signal transduction histidine kinase subgroup 3 dimerisation and phosphoacceptor" evidence="10">
    <location>
        <begin position="197"/>
        <end position="262"/>
    </location>
</feature>
<proteinExistence type="predicted"/>
<dbReference type="EC" id="2.7.13.3" evidence="2"/>
<keyword evidence="8" id="KW-0902">Two-component regulatory system</keyword>
<feature type="transmembrane region" description="Helical" evidence="9">
    <location>
        <begin position="115"/>
        <end position="137"/>
    </location>
</feature>
<evidence type="ECO:0000256" key="9">
    <source>
        <dbReference type="SAM" id="Phobius"/>
    </source>
</evidence>
<keyword evidence="9" id="KW-1133">Transmembrane helix</keyword>
<dbReference type="SUPFAM" id="SSF55874">
    <property type="entry name" value="ATPase domain of HSP90 chaperone/DNA topoisomerase II/histidine kinase"/>
    <property type="match status" value="1"/>
</dbReference>
<evidence type="ECO:0000256" key="3">
    <source>
        <dbReference type="ARBA" id="ARBA00022553"/>
    </source>
</evidence>
<evidence type="ECO:0000256" key="4">
    <source>
        <dbReference type="ARBA" id="ARBA00022679"/>
    </source>
</evidence>
<dbReference type="Pfam" id="PF07730">
    <property type="entry name" value="HisKA_3"/>
    <property type="match status" value="1"/>
</dbReference>
<feature type="transmembrane region" description="Helical" evidence="9">
    <location>
        <begin position="143"/>
        <end position="161"/>
    </location>
</feature>
<name>A0ABU2HB69_9ACTN</name>
<evidence type="ECO:0000313" key="12">
    <source>
        <dbReference type="Proteomes" id="UP001250214"/>
    </source>
</evidence>
<evidence type="ECO:0000256" key="8">
    <source>
        <dbReference type="ARBA" id="ARBA00023012"/>
    </source>
</evidence>
<keyword evidence="6 11" id="KW-0418">Kinase</keyword>